<dbReference type="Proteomes" id="UP001141327">
    <property type="component" value="Unassembled WGS sequence"/>
</dbReference>
<comment type="caution">
    <text evidence="2">The sequence shown here is derived from an EMBL/GenBank/DDBJ whole genome shotgun (WGS) entry which is preliminary data.</text>
</comment>
<feature type="compositionally biased region" description="Low complexity" evidence="1">
    <location>
        <begin position="1347"/>
        <end position="1364"/>
    </location>
</feature>
<evidence type="ECO:0008006" key="4">
    <source>
        <dbReference type="Google" id="ProtNLM"/>
    </source>
</evidence>
<feature type="region of interest" description="Disordered" evidence="1">
    <location>
        <begin position="806"/>
        <end position="835"/>
    </location>
</feature>
<accession>A0ABQ8UMX0</accession>
<feature type="compositionally biased region" description="Pro residues" evidence="1">
    <location>
        <begin position="1059"/>
        <end position="1077"/>
    </location>
</feature>
<feature type="region of interest" description="Disordered" evidence="1">
    <location>
        <begin position="675"/>
        <end position="713"/>
    </location>
</feature>
<organism evidence="2 3">
    <name type="scientific">Paratrimastix pyriformis</name>
    <dbReference type="NCBI Taxonomy" id="342808"/>
    <lineage>
        <taxon>Eukaryota</taxon>
        <taxon>Metamonada</taxon>
        <taxon>Preaxostyla</taxon>
        <taxon>Paratrimastigidae</taxon>
        <taxon>Paratrimastix</taxon>
    </lineage>
</organism>
<feature type="compositionally biased region" description="Gly residues" evidence="1">
    <location>
        <begin position="923"/>
        <end position="939"/>
    </location>
</feature>
<dbReference type="EMBL" id="JAPMOS010000012">
    <property type="protein sequence ID" value="KAJ4460527.1"/>
    <property type="molecule type" value="Genomic_DNA"/>
</dbReference>
<dbReference type="PANTHER" id="PTHR48148:SF3">
    <property type="entry name" value="KERATINOCYTE PROLINE-RICH PROTEIN"/>
    <property type="match status" value="1"/>
</dbReference>
<dbReference type="PANTHER" id="PTHR48148">
    <property type="entry name" value="KERATINOCYTE PROLINE-RICH PROTEIN"/>
    <property type="match status" value="1"/>
</dbReference>
<proteinExistence type="predicted"/>
<protein>
    <recommendedName>
        <fullName evidence="4">Non-specific serine/threonine protein kinase</fullName>
    </recommendedName>
</protein>
<gene>
    <name evidence="2" type="ORF">PAPYR_3145</name>
</gene>
<feature type="region of interest" description="Disordered" evidence="1">
    <location>
        <begin position="912"/>
        <end position="950"/>
    </location>
</feature>
<feature type="compositionally biased region" description="Gly residues" evidence="1">
    <location>
        <begin position="1373"/>
        <end position="1385"/>
    </location>
</feature>
<sequence>MFEHYFQQPGTSPEIMGKLMAMIVAYIRAFGQSPYRLEEFSFSLLFGFRSLPAAYVTQLVDVFWKTIFPSFSDPFLLVPLVCRALLGYLASPEGLAAGAALPPGGGAAPAGGSVPAMTPQSVPPSGGFPIGSEAVGATGGPGQPGPVLFSSLFDYMFLLDHTRFAITILQLIACSSPTQCVHPCGSSSATGPKPRLQDIRRCTAQCRPLLNGPPPGLHRAVPAPTPEERVMGGVQAILQWYLDPARTRTRLLAARNPAALLAGTATRRPLAALGSSGRARDFFMGTAQISAATAALSAQQHQQQDEAALAQLVTLESSFVVPYLEEVLKAHTETLCECLMPPRQWIDIVPAAPAPQQPAEDLCRGTYGAPLNQEGPLEPSRAAARHAYLNSEEVSVLCGVLVRLAGRPTFVPVVEYVFLDWLQELAIDPNESFDVLSAYTKETVLPPARPSTPPVGSLFRSLSSRDAGPGAGPEARFDFLLAQFVRLSPTDLEALEDLVISRHAHPCGAGRAEEAYQRSLTDLTSSRNAIRWLQLLTQAGASFAPEFLGQLLSPTAPLAHTNAILMLALDYFYGGMARTPRTGLHLGATEAAAERAAGAGASLCEELAPLLRTIAHLHQDLPRRDGRASVLFTEAGYELFVELSCELLLLYCGFPGGTFFPALCPVPHAAWPRPPRGPPPCSRGGRPGDRPGAAEGGRPWPAGPPRGAGAGGEWTRVSNQAQFLESLLPFLFQRLWEMLDGRFDGVHDLLLGLLGRTCHVAPLYLHTAITGALEQEMPAARLQAVERVGRLVALLPPSGLPFPSFNPAADPALPTEAPVPGDSSSRPAGLGPVPGAPPPVRYHLLAPARPLPLRSPAFASPATFGQADPRLLQYSPDPLPLGSPLVVALGGPGASSLLAAPTAPNREALLIPHTAGGSSSSSSGGGGASVGGPRSGGGTVAAASRLPISSRPPHTIGLATPLVEDLHPAFGLALSVLLRAASSDPHHMVRQAARQVLQSVGWPHVATGLDCLARLVIARALEPFAAPTAAASGPRPAPAQQPQPQQATLADLTRVLTPLSPPDGRPARPPQPAPAPPDEYAIGTDYAPAAGGLPAPRPIRGAQPGQQQQQAQGSGPLPEASRGRLEDAGGDEEEQPAEAMAATAGPAAMMVATQPRQLPQSAAAPAAPAGDVTAQAQQAVAALYEWGPGSEPPTAVDPWDAQNLAALGASDEEDPDAPPNPVAGAAFCTRVGQQLLWLARAYPQHQVLPWPYIFYELLYSPPDPHGVTLARSNYKLLLFTIATQQLLNRVPTGPAEMRHYLRCVRAFAPTYPPRAAVARVVATLLKPTPPPALAPGPLGGSLEPTGPQQQQQQQQPLPLSLPLPGSAETAAAPGGGLAGALGGSQPGALEGEGLLDEDELEEVAALLARAGKQQAAPVSAAPQAPRRGVAAVRWPVAHPELVQDWALRSVLEVLTHNAPLAPILYGHLLLWYRRVLAAVTELLYPVVHSPGPQPRDAPLSQWAWNHRAMLARWMALVETATLENEWLLTTPQPHLVAAVDQLRVLLSVPEPAPQGIPNACSLPPADLQAIQVSACRLLEAVLRRCPNIECKVPQLTTALMRLHLRAAGKALAGAPQRVPHCDGLAHHTLAVLAALVRVYSAQLLMLLAQNDWAKEGFTMHQVLTVLVALTTGHSPFGAPVGGVFHPVLFIQQLIASYPANLATQGSIEHRRSLHLLSLYIHAVCHANRWWGVPTTPAGLNALGQVDLDAEFRPFMEPPIVQQIHGFIGAQWKGWTALPAALPGTPPALAEMVQAGPLELPGLLLQLIAATREAALPQAVAAATTGPTAFKALPKILRGMLKGGVEKAPDPWQPALGLLPTAPGVPLAAPGPQLAPQLASGLLGLSADYLSIAAEAMDHVGLLARALLTTAEKGLDKEITGGDVSRVQLSALYGYLQAFAGEEWAWDGLYLAPFAQPAPLPGTPAPAPARFGLTATSPLTQLFLCRPALAVDLAPLVAAEWRLPPLPACPEGTPHWPGREFALPWANWDPAFGVPLEPHDVRQAAARLLVRFGVSSVASALHAAALPPTPGAAPLAPAAPGEPAPSLASRLWREALLPPMDALFKAPRRLAGWLDALQRILLEAIQMGVPLVGSLLPDPTQLMPYILNGYALYHEPAVPPAVPLLATAARTLASQPALQALLSVRLLSGLRAVLLHTAAYSAQLQVTQAAQQGAGGPTTTEGLVQRMGEALGVDPAPGRPLEMDQRVMARPPAGPLPSGEAASDVVLGLCLGVDYALRRSVLPPGGSANYLWLPFLRYVRLMERLQPGVATLQLAPQWVRDCDRLAEGVEQLAAAAPQQGPLVELLRGLLAQIREGAKQKLPPPAPVAALAREMAEEIARGW</sequence>
<evidence type="ECO:0000256" key="1">
    <source>
        <dbReference type="SAM" id="MobiDB-lite"/>
    </source>
</evidence>
<name>A0ABQ8UMX0_9EUKA</name>
<evidence type="ECO:0000313" key="2">
    <source>
        <dbReference type="EMBL" id="KAJ4460527.1"/>
    </source>
</evidence>
<evidence type="ECO:0000313" key="3">
    <source>
        <dbReference type="Proteomes" id="UP001141327"/>
    </source>
</evidence>
<feature type="compositionally biased region" description="Low complexity" evidence="1">
    <location>
        <begin position="690"/>
        <end position="700"/>
    </location>
</feature>
<feature type="region of interest" description="Disordered" evidence="1">
    <location>
        <begin position="1329"/>
        <end position="1391"/>
    </location>
</feature>
<reference evidence="2" key="1">
    <citation type="journal article" date="2022" name="bioRxiv">
        <title>Genomics of Preaxostyla Flagellates Illuminates Evolutionary Transitions and the Path Towards Mitochondrial Loss.</title>
        <authorList>
            <person name="Novak L.V.F."/>
            <person name="Treitli S.C."/>
            <person name="Pyrih J."/>
            <person name="Halakuc P."/>
            <person name="Pipaliya S.V."/>
            <person name="Vacek V."/>
            <person name="Brzon O."/>
            <person name="Soukal P."/>
            <person name="Eme L."/>
            <person name="Dacks J.B."/>
            <person name="Karnkowska A."/>
            <person name="Elias M."/>
            <person name="Hampl V."/>
        </authorList>
    </citation>
    <scope>NUCLEOTIDE SEQUENCE</scope>
    <source>
        <strain evidence="2">RCP-MX</strain>
    </source>
</reference>
<feature type="region of interest" description="Disordered" evidence="1">
    <location>
        <begin position="1056"/>
        <end position="1141"/>
    </location>
</feature>
<feature type="compositionally biased region" description="Low complexity" evidence="1">
    <location>
        <begin position="1087"/>
        <end position="1116"/>
    </location>
</feature>
<keyword evidence="3" id="KW-1185">Reference proteome</keyword>